<keyword evidence="5 9" id="KW-1133">Transmembrane helix</keyword>
<dbReference type="PRINTS" id="PR00783">
    <property type="entry name" value="MINTRINSICP"/>
</dbReference>
<evidence type="ECO:0000256" key="6">
    <source>
        <dbReference type="ARBA" id="ARBA00023136"/>
    </source>
</evidence>
<dbReference type="NCBIfam" id="TIGR00861">
    <property type="entry name" value="MIP"/>
    <property type="match status" value="1"/>
</dbReference>
<dbReference type="GO" id="GO:0015250">
    <property type="term" value="F:water channel activity"/>
    <property type="evidence" value="ECO:0007669"/>
    <property type="project" value="TreeGrafter"/>
</dbReference>
<protein>
    <submittedName>
        <fullName evidence="10">Aquaporin-like protein</fullName>
    </submittedName>
</protein>
<proteinExistence type="inferred from homology"/>
<gene>
    <name evidence="10" type="primary">AQP1_1</name>
    <name evidence="10" type="ORF">H4219_002481</name>
</gene>
<evidence type="ECO:0000256" key="1">
    <source>
        <dbReference type="ARBA" id="ARBA00004141"/>
    </source>
</evidence>
<reference evidence="10" key="1">
    <citation type="submission" date="2022-07" db="EMBL/GenBank/DDBJ databases">
        <title>Phylogenomic reconstructions and comparative analyses of Kickxellomycotina fungi.</title>
        <authorList>
            <person name="Reynolds N.K."/>
            <person name="Stajich J.E."/>
            <person name="Barry K."/>
            <person name="Grigoriev I.V."/>
            <person name="Crous P."/>
            <person name="Smith M.E."/>
        </authorList>
    </citation>
    <scope>NUCLEOTIDE SEQUENCE</scope>
    <source>
        <strain evidence="10">NBRC 100468</strain>
    </source>
</reference>
<dbReference type="AlphaFoldDB" id="A0A9W8A6W6"/>
<evidence type="ECO:0000256" key="4">
    <source>
        <dbReference type="ARBA" id="ARBA00022692"/>
    </source>
</evidence>
<dbReference type="InterPro" id="IPR022357">
    <property type="entry name" value="MIP_CS"/>
</dbReference>
<dbReference type="InterPro" id="IPR000425">
    <property type="entry name" value="MIP"/>
</dbReference>
<organism evidence="10 11">
    <name type="scientific">Mycoemilia scoparia</name>
    <dbReference type="NCBI Taxonomy" id="417184"/>
    <lineage>
        <taxon>Eukaryota</taxon>
        <taxon>Fungi</taxon>
        <taxon>Fungi incertae sedis</taxon>
        <taxon>Zoopagomycota</taxon>
        <taxon>Kickxellomycotina</taxon>
        <taxon>Kickxellomycetes</taxon>
        <taxon>Kickxellales</taxon>
        <taxon>Kickxellaceae</taxon>
        <taxon>Mycoemilia</taxon>
    </lineage>
</organism>
<keyword evidence="11" id="KW-1185">Reference proteome</keyword>
<sequence>MPNFNDRTNAILHGPYNSRHRRHPRLRHNVRINQNEIFVFPNQPKISVEADGEVKISEHETVHLELERMHTKSIIENYDDPQLYGISPTKDFQTYLAHVTASRNMPLYKIRSYLAEYIAEFFGTMLLVIFGNGVVATTLFNPRVAGSEYILTSFGWGLGLAFALYVTMGVSGGHLNPAISFALALFGKFPYSKFVGYCLAQILGALVGAAVVFGLYHGQISAFDGGNRQTLGPQGTGALFFSLPDPNNSRAQSVFSEILNTVLLMGIILAINDPRMTPAEGYKPIAIGLLLVSIGLSTGYVSGYAINPARDFGPRAFAAMVGYGKDPFTIYDHYFVIPMFCPFPGAVIGILLYELFIIPKDE</sequence>
<accession>A0A9W8A6W6</accession>
<dbReference type="OrthoDB" id="3222at2759"/>
<feature type="transmembrane region" description="Helical" evidence="9">
    <location>
        <begin position="334"/>
        <end position="356"/>
    </location>
</feature>
<evidence type="ECO:0000256" key="5">
    <source>
        <dbReference type="ARBA" id="ARBA00022989"/>
    </source>
</evidence>
<name>A0A9W8A6W6_9FUNG</name>
<keyword evidence="4 7" id="KW-0812">Transmembrane</keyword>
<keyword evidence="3 7" id="KW-0813">Transport</keyword>
<dbReference type="Gene3D" id="1.20.1080.10">
    <property type="entry name" value="Glycerol uptake facilitator protein"/>
    <property type="match status" value="1"/>
</dbReference>
<dbReference type="EMBL" id="JANBPU010000040">
    <property type="protein sequence ID" value="KAJ1918678.1"/>
    <property type="molecule type" value="Genomic_DNA"/>
</dbReference>
<evidence type="ECO:0000256" key="2">
    <source>
        <dbReference type="ARBA" id="ARBA00006175"/>
    </source>
</evidence>
<dbReference type="InterPro" id="IPR050363">
    <property type="entry name" value="MIP/Aquaporin"/>
</dbReference>
<feature type="transmembrane region" description="Helical" evidence="9">
    <location>
        <begin position="117"/>
        <end position="140"/>
    </location>
</feature>
<dbReference type="PROSITE" id="PS00221">
    <property type="entry name" value="MIP"/>
    <property type="match status" value="1"/>
</dbReference>
<evidence type="ECO:0000256" key="7">
    <source>
        <dbReference type="RuleBase" id="RU000477"/>
    </source>
</evidence>
<dbReference type="PANTHER" id="PTHR43829:SF9">
    <property type="entry name" value="AQUAPORIN-9"/>
    <property type="match status" value="1"/>
</dbReference>
<keyword evidence="6 9" id="KW-0472">Membrane</keyword>
<feature type="transmembrane region" description="Helical" evidence="9">
    <location>
        <begin position="284"/>
        <end position="306"/>
    </location>
</feature>
<dbReference type="CDD" id="cd00333">
    <property type="entry name" value="MIP"/>
    <property type="match status" value="1"/>
</dbReference>
<evidence type="ECO:0000256" key="9">
    <source>
        <dbReference type="SAM" id="Phobius"/>
    </source>
</evidence>
<dbReference type="SUPFAM" id="SSF81338">
    <property type="entry name" value="Aquaporin-like"/>
    <property type="match status" value="1"/>
</dbReference>
<comment type="caution">
    <text evidence="10">The sequence shown here is derived from an EMBL/GenBank/DDBJ whole genome shotgun (WGS) entry which is preliminary data.</text>
</comment>
<dbReference type="Proteomes" id="UP001150538">
    <property type="component" value="Unassembled WGS sequence"/>
</dbReference>
<dbReference type="PANTHER" id="PTHR43829">
    <property type="entry name" value="AQUAPORIN OR AQUAGLYCEROPORIN RELATED"/>
    <property type="match status" value="1"/>
</dbReference>
<feature type="region of interest" description="Disordered" evidence="8">
    <location>
        <begin position="1"/>
        <end position="21"/>
    </location>
</feature>
<comment type="similarity">
    <text evidence="2 7">Belongs to the MIP/aquaporin (TC 1.A.8) family.</text>
</comment>
<feature type="transmembrane region" description="Helical" evidence="9">
    <location>
        <begin position="160"/>
        <end position="187"/>
    </location>
</feature>
<evidence type="ECO:0000256" key="3">
    <source>
        <dbReference type="ARBA" id="ARBA00022448"/>
    </source>
</evidence>
<feature type="transmembrane region" description="Helical" evidence="9">
    <location>
        <begin position="254"/>
        <end position="272"/>
    </location>
</feature>
<dbReference type="InterPro" id="IPR023271">
    <property type="entry name" value="Aquaporin-like"/>
</dbReference>
<dbReference type="Pfam" id="PF00230">
    <property type="entry name" value="MIP"/>
    <property type="match status" value="1"/>
</dbReference>
<comment type="subcellular location">
    <subcellularLocation>
        <location evidence="1">Membrane</location>
        <topology evidence="1">Multi-pass membrane protein</topology>
    </subcellularLocation>
</comment>
<evidence type="ECO:0000313" key="11">
    <source>
        <dbReference type="Proteomes" id="UP001150538"/>
    </source>
</evidence>
<evidence type="ECO:0000256" key="8">
    <source>
        <dbReference type="SAM" id="MobiDB-lite"/>
    </source>
</evidence>
<evidence type="ECO:0000313" key="10">
    <source>
        <dbReference type="EMBL" id="KAJ1918678.1"/>
    </source>
</evidence>
<feature type="transmembrane region" description="Helical" evidence="9">
    <location>
        <begin position="194"/>
        <end position="216"/>
    </location>
</feature>
<dbReference type="GO" id="GO:0015254">
    <property type="term" value="F:glycerol channel activity"/>
    <property type="evidence" value="ECO:0007669"/>
    <property type="project" value="TreeGrafter"/>
</dbReference>
<dbReference type="GO" id="GO:0005886">
    <property type="term" value="C:plasma membrane"/>
    <property type="evidence" value="ECO:0007669"/>
    <property type="project" value="TreeGrafter"/>
</dbReference>